<keyword evidence="13" id="KW-1185">Reference proteome</keyword>
<evidence type="ECO:0000256" key="8">
    <source>
        <dbReference type="ARBA" id="ARBA00038393"/>
    </source>
</evidence>
<sequence>MLMSSFLAAVVVLALGANAAPGTFVYAGCSPSRYASNTALESNLNSLLASIASSSTFTALLGTEATATVTGAAPSSSSAAYGMYQCRGDLSAVDCVSCVRDAAARRLGSGCEANNAHAASPSPLQPDACPRHVARHDDLVVVVGPRRLRRGVPQDGAAVAAASPAGYRKVSDSGEVRGVAQCVGDVAAADCAACLAQAVGQVKGTCGDALAADVYLAQCSVRYWANGNYFHSSQGYSEDDVGRTVAIIIGILAGKQ</sequence>
<dbReference type="Proteomes" id="UP001054889">
    <property type="component" value="Unassembled WGS sequence"/>
</dbReference>
<keyword evidence="4" id="KW-0677">Repeat</keyword>
<evidence type="ECO:0000313" key="13">
    <source>
        <dbReference type="Proteomes" id="UP001054889"/>
    </source>
</evidence>
<feature type="signal peptide" evidence="9">
    <location>
        <begin position="1"/>
        <end position="19"/>
    </location>
</feature>
<keyword evidence="5" id="KW-0965">Cell junction</keyword>
<evidence type="ECO:0000256" key="5">
    <source>
        <dbReference type="ARBA" id="ARBA00022949"/>
    </source>
</evidence>
<evidence type="ECO:0000259" key="10">
    <source>
        <dbReference type="PROSITE" id="PS51473"/>
    </source>
</evidence>
<comment type="caution">
    <text evidence="12">The sequence shown here is derived from an EMBL/GenBank/DDBJ whole genome shotgun (WGS) entry which is preliminary data.</text>
</comment>
<dbReference type="GO" id="GO:0009506">
    <property type="term" value="C:plasmodesma"/>
    <property type="evidence" value="ECO:0007669"/>
    <property type="project" value="UniProtKB-SubCell"/>
</dbReference>
<dbReference type="InterPro" id="IPR051378">
    <property type="entry name" value="Cell2Cell_Antifungal"/>
</dbReference>
<keyword evidence="6" id="KW-1015">Disulfide bond</keyword>
<name>A0AAV5BKY1_ELECO</name>
<evidence type="ECO:0000313" key="11">
    <source>
        <dbReference type="EMBL" id="GJM85671.1"/>
    </source>
</evidence>
<dbReference type="InterPro" id="IPR002902">
    <property type="entry name" value="GNK2"/>
</dbReference>
<keyword evidence="2" id="KW-0945">Host-virus interaction</keyword>
<evidence type="ECO:0000256" key="7">
    <source>
        <dbReference type="ARBA" id="ARBA00024184"/>
    </source>
</evidence>
<evidence type="ECO:0000256" key="4">
    <source>
        <dbReference type="ARBA" id="ARBA00022737"/>
    </source>
</evidence>
<dbReference type="AlphaFoldDB" id="A0AAV5BKY1"/>
<dbReference type="GO" id="GO:0005886">
    <property type="term" value="C:plasma membrane"/>
    <property type="evidence" value="ECO:0007669"/>
    <property type="project" value="UniProtKB-SubCell"/>
</dbReference>
<evidence type="ECO:0000256" key="6">
    <source>
        <dbReference type="ARBA" id="ARBA00023157"/>
    </source>
</evidence>
<reference evidence="12" key="2">
    <citation type="submission" date="2021-12" db="EMBL/GenBank/DDBJ databases">
        <title>Resequencing data analysis of finger millet.</title>
        <authorList>
            <person name="Hatakeyama M."/>
            <person name="Aluri S."/>
            <person name="Balachadran M.T."/>
            <person name="Sivarajan S.R."/>
            <person name="Poveda L."/>
            <person name="Shimizu-Inatsugi R."/>
            <person name="Schlapbach R."/>
            <person name="Sreeman S.M."/>
            <person name="Shimizu K.K."/>
        </authorList>
    </citation>
    <scope>NUCLEOTIDE SEQUENCE</scope>
</reference>
<dbReference type="CDD" id="cd23509">
    <property type="entry name" value="Gnk2-like"/>
    <property type="match status" value="1"/>
</dbReference>
<evidence type="ECO:0000256" key="1">
    <source>
        <dbReference type="ARBA" id="ARBA00004251"/>
    </source>
</evidence>
<organism evidence="12 13">
    <name type="scientific">Eleusine coracana subsp. coracana</name>
    <dbReference type="NCBI Taxonomy" id="191504"/>
    <lineage>
        <taxon>Eukaryota</taxon>
        <taxon>Viridiplantae</taxon>
        <taxon>Streptophyta</taxon>
        <taxon>Embryophyta</taxon>
        <taxon>Tracheophyta</taxon>
        <taxon>Spermatophyta</taxon>
        <taxon>Magnoliopsida</taxon>
        <taxon>Liliopsida</taxon>
        <taxon>Poales</taxon>
        <taxon>Poaceae</taxon>
        <taxon>PACMAD clade</taxon>
        <taxon>Chloridoideae</taxon>
        <taxon>Cynodonteae</taxon>
        <taxon>Eleusininae</taxon>
        <taxon>Eleusine</taxon>
    </lineage>
</organism>
<dbReference type="InterPro" id="IPR038408">
    <property type="entry name" value="GNK2_sf"/>
</dbReference>
<evidence type="ECO:0000256" key="9">
    <source>
        <dbReference type="SAM" id="SignalP"/>
    </source>
</evidence>
<evidence type="ECO:0000313" key="12">
    <source>
        <dbReference type="EMBL" id="GJM86298.1"/>
    </source>
</evidence>
<dbReference type="Pfam" id="PF01657">
    <property type="entry name" value="Stress-antifung"/>
    <property type="match status" value="2"/>
</dbReference>
<dbReference type="PANTHER" id="PTHR32080:SF7">
    <property type="entry name" value="OS02G0643900 PROTEIN"/>
    <property type="match status" value="1"/>
</dbReference>
<accession>A0AAV5BKY1</accession>
<gene>
    <name evidence="12" type="primary">ga02144</name>
    <name evidence="11" type="synonym">ga01457</name>
    <name evidence="11" type="ORF">PR202_ga01457</name>
    <name evidence="12" type="ORF">PR202_ga02144</name>
</gene>
<protein>
    <recommendedName>
        <fullName evidence="10">Gnk2-homologous domain-containing protein</fullName>
    </recommendedName>
</protein>
<feature type="domain" description="Gnk2-homologous" evidence="10">
    <location>
        <begin position="121"/>
        <end position="228"/>
    </location>
</feature>
<comment type="subcellular location">
    <subcellularLocation>
        <location evidence="7">Cell junction</location>
        <location evidence="7">Plasmodesma</location>
    </subcellularLocation>
    <subcellularLocation>
        <location evidence="1">Cell membrane</location>
        <topology evidence="1">Single-pass type I membrane protein</topology>
    </subcellularLocation>
</comment>
<dbReference type="EMBL" id="BQKI01000001">
    <property type="protein sequence ID" value="GJM86298.1"/>
    <property type="molecule type" value="Genomic_DNA"/>
</dbReference>
<comment type="similarity">
    <text evidence="8">Belongs to the cysteine-rich repeat secretory protein family. Plasmodesmata-located proteins (PDLD) subfamily.</text>
</comment>
<feature type="chain" id="PRO_5044714522" description="Gnk2-homologous domain-containing protein" evidence="9">
    <location>
        <begin position="20"/>
        <end position="256"/>
    </location>
</feature>
<keyword evidence="3 9" id="KW-0732">Signal</keyword>
<dbReference type="Gene3D" id="3.30.430.20">
    <property type="entry name" value="Gnk2 domain, C-X8-C-X2-C motif"/>
    <property type="match status" value="2"/>
</dbReference>
<dbReference type="EMBL" id="BQKI01000001">
    <property type="protein sequence ID" value="GJM85671.1"/>
    <property type="molecule type" value="Genomic_DNA"/>
</dbReference>
<evidence type="ECO:0000256" key="2">
    <source>
        <dbReference type="ARBA" id="ARBA00022581"/>
    </source>
</evidence>
<dbReference type="PROSITE" id="PS51473">
    <property type="entry name" value="GNK2"/>
    <property type="match status" value="1"/>
</dbReference>
<dbReference type="PANTHER" id="PTHR32080">
    <property type="entry name" value="ANTIFUNGAL PROTEIN GINKBILOBIN-2-LIKE"/>
    <property type="match status" value="1"/>
</dbReference>
<proteinExistence type="inferred from homology"/>
<reference evidence="12" key="1">
    <citation type="journal article" date="2018" name="DNA Res.">
        <title>Multiple hybrid de novo genome assembly of finger millet, an orphan allotetraploid crop.</title>
        <authorList>
            <person name="Hatakeyama M."/>
            <person name="Aluri S."/>
            <person name="Balachadran M.T."/>
            <person name="Sivarajan S.R."/>
            <person name="Patrignani A."/>
            <person name="Gruter S."/>
            <person name="Poveda L."/>
            <person name="Shimizu-Inatsugi R."/>
            <person name="Baeten J."/>
            <person name="Francoijs K.J."/>
            <person name="Nataraja K.N."/>
            <person name="Reddy Y.A.N."/>
            <person name="Phadnis S."/>
            <person name="Ravikumar R.L."/>
            <person name="Schlapbach R."/>
            <person name="Sreeman S.M."/>
            <person name="Shimizu K.K."/>
        </authorList>
    </citation>
    <scope>NUCLEOTIDE SEQUENCE</scope>
</reference>
<evidence type="ECO:0000256" key="3">
    <source>
        <dbReference type="ARBA" id="ARBA00022729"/>
    </source>
</evidence>